<dbReference type="GO" id="GO:0033499">
    <property type="term" value="P:galactose catabolic process via UDP-galactose, Leloir pathway"/>
    <property type="evidence" value="ECO:0007669"/>
    <property type="project" value="TreeGrafter"/>
</dbReference>
<dbReference type="GO" id="GO:0008270">
    <property type="term" value="F:zinc ion binding"/>
    <property type="evidence" value="ECO:0007669"/>
    <property type="project" value="InterPro"/>
</dbReference>
<evidence type="ECO:0000256" key="1">
    <source>
        <dbReference type="ARBA" id="ARBA00016340"/>
    </source>
</evidence>
<proteinExistence type="predicted"/>
<dbReference type="InterPro" id="IPR005850">
    <property type="entry name" value="GalP_Utransf_C"/>
</dbReference>
<accession>A0A974P350</accession>
<dbReference type="InterPro" id="IPR001937">
    <property type="entry name" value="GalP_UDPtransf1"/>
</dbReference>
<dbReference type="Gene3D" id="3.30.428.10">
    <property type="entry name" value="HIT-like"/>
    <property type="match status" value="1"/>
</dbReference>
<dbReference type="Pfam" id="PF02744">
    <property type="entry name" value="GalP_UDP_tr_C"/>
    <property type="match status" value="1"/>
</dbReference>
<name>A0A974P350_9CAUL</name>
<protein>
    <recommendedName>
        <fullName evidence="1">Galactose-1-phosphate uridylyltransferase</fullName>
    </recommendedName>
</protein>
<sequence>MGFHQRPTDGAAHPHVTLHAHFYPPLLRSASVRKFMVGYEMLAMPQRDLTPEEAAARLRDLT</sequence>
<dbReference type="SUPFAM" id="SSF54197">
    <property type="entry name" value="HIT-like"/>
    <property type="match status" value="1"/>
</dbReference>
<feature type="domain" description="Galactose-1-phosphate uridyl transferase C-terminal" evidence="2">
    <location>
        <begin position="1"/>
        <end position="62"/>
    </location>
</feature>
<evidence type="ECO:0000313" key="3">
    <source>
        <dbReference type="EMBL" id="QQZ50047.1"/>
    </source>
</evidence>
<dbReference type="GO" id="GO:0008108">
    <property type="term" value="F:UDP-glucose:hexose-1-phosphate uridylyltransferase activity"/>
    <property type="evidence" value="ECO:0007669"/>
    <property type="project" value="InterPro"/>
</dbReference>
<gene>
    <name evidence="3" type="ORF">JKL49_26040</name>
</gene>
<dbReference type="PANTHER" id="PTHR11943">
    <property type="entry name" value="GALACTOSE-1-PHOSPHATE URIDYLYLTRANSFERASE"/>
    <property type="match status" value="1"/>
</dbReference>
<evidence type="ECO:0000259" key="2">
    <source>
        <dbReference type="Pfam" id="PF02744"/>
    </source>
</evidence>
<dbReference type="AlphaFoldDB" id="A0A974P350"/>
<dbReference type="EMBL" id="CP068570">
    <property type="protein sequence ID" value="QQZ50047.1"/>
    <property type="molecule type" value="Genomic_DNA"/>
</dbReference>
<reference evidence="3" key="1">
    <citation type="submission" date="2021-01" db="EMBL/GenBank/DDBJ databases">
        <title>Genome sequence of Phenylobacterium sp. 20VBR1 isolated from a valley glaceir, Ny-Alesund, Svalbard.</title>
        <authorList>
            <person name="Thomas F.A."/>
            <person name="Krishnan K.P."/>
            <person name="Sinha R.K."/>
        </authorList>
    </citation>
    <scope>NUCLEOTIDE SEQUENCE</scope>
    <source>
        <strain evidence="3">20VBR1</strain>
    </source>
</reference>
<dbReference type="PANTHER" id="PTHR11943:SF1">
    <property type="entry name" value="GALACTOSE-1-PHOSPHATE URIDYLYLTRANSFERASE"/>
    <property type="match status" value="1"/>
</dbReference>
<dbReference type="InterPro" id="IPR036265">
    <property type="entry name" value="HIT-like_sf"/>
</dbReference>
<dbReference type="GO" id="GO:0005737">
    <property type="term" value="C:cytoplasm"/>
    <property type="evidence" value="ECO:0007669"/>
    <property type="project" value="TreeGrafter"/>
</dbReference>
<organism evidence="3">
    <name type="scientific">Phenylobacterium glaciei</name>
    <dbReference type="NCBI Taxonomy" id="2803784"/>
    <lineage>
        <taxon>Bacteria</taxon>
        <taxon>Pseudomonadati</taxon>
        <taxon>Pseudomonadota</taxon>
        <taxon>Alphaproteobacteria</taxon>
        <taxon>Caulobacterales</taxon>
        <taxon>Caulobacteraceae</taxon>
        <taxon>Phenylobacterium</taxon>
    </lineage>
</organism>